<feature type="chain" id="PRO_5016283009" evidence="3">
    <location>
        <begin position="19"/>
        <end position="197"/>
    </location>
</feature>
<evidence type="ECO:0000256" key="1">
    <source>
        <dbReference type="ARBA" id="ARBA00005679"/>
    </source>
</evidence>
<dbReference type="VEuPathDB" id="VectorBase:CSON004808"/>
<evidence type="ECO:0000256" key="3">
    <source>
        <dbReference type="SAM" id="SignalP"/>
    </source>
</evidence>
<protein>
    <submittedName>
        <fullName evidence="4">CSON004808 protein</fullName>
    </submittedName>
</protein>
<dbReference type="PANTHER" id="PTHR13234:SF68">
    <property type="entry name" value="GH19763P"/>
    <property type="match status" value="1"/>
</dbReference>
<dbReference type="InterPro" id="IPR004911">
    <property type="entry name" value="Interferon-induced_GILT"/>
</dbReference>
<organism evidence="4">
    <name type="scientific">Culicoides sonorensis</name>
    <name type="common">Biting midge</name>
    <dbReference type="NCBI Taxonomy" id="179676"/>
    <lineage>
        <taxon>Eukaryota</taxon>
        <taxon>Metazoa</taxon>
        <taxon>Ecdysozoa</taxon>
        <taxon>Arthropoda</taxon>
        <taxon>Hexapoda</taxon>
        <taxon>Insecta</taxon>
        <taxon>Pterygota</taxon>
        <taxon>Neoptera</taxon>
        <taxon>Endopterygota</taxon>
        <taxon>Diptera</taxon>
        <taxon>Nematocera</taxon>
        <taxon>Chironomoidea</taxon>
        <taxon>Ceratopogonidae</taxon>
        <taxon>Ceratopogoninae</taxon>
        <taxon>Culicoides</taxon>
        <taxon>Monoculicoides</taxon>
    </lineage>
</organism>
<sequence length="197" mass="21882">MIKFVTFLAVLFAISINGQSKLRVHVFYESLCPDSMNFVGNQLVPNIEAFNDYIEVVLVPFGKSRHIGNGVFTCQHGDAECRLNRVMSCALTQIDEQIAAVKYVGCQMKYFADRTGRQCVESNGLDWDTVSQCHDSDLGAQLQLAAEAEQNRIIGYPKFVPTIVYNEQFDQELQDQSLRNFPGVLCSQLGASAAPCA</sequence>
<dbReference type="Pfam" id="PF03227">
    <property type="entry name" value="GILT"/>
    <property type="match status" value="1"/>
</dbReference>
<dbReference type="OMA" id="AQMCKAY"/>
<keyword evidence="3" id="KW-0732">Signal</keyword>
<dbReference type="EMBL" id="UFQT01000197">
    <property type="protein sequence ID" value="SSX21548.1"/>
    <property type="molecule type" value="Genomic_DNA"/>
</dbReference>
<evidence type="ECO:0000256" key="2">
    <source>
        <dbReference type="ARBA" id="ARBA00023180"/>
    </source>
</evidence>
<dbReference type="AlphaFoldDB" id="A0A336M686"/>
<name>A0A336M686_CULSO</name>
<proteinExistence type="inferred from homology"/>
<comment type="similarity">
    <text evidence="1">Belongs to the GILT family.</text>
</comment>
<accession>A0A336M686</accession>
<keyword evidence="2" id="KW-0325">Glycoprotein</keyword>
<reference evidence="4" key="1">
    <citation type="submission" date="2018-07" db="EMBL/GenBank/DDBJ databases">
        <authorList>
            <person name="Quirk P.G."/>
            <person name="Krulwich T.A."/>
        </authorList>
    </citation>
    <scope>NUCLEOTIDE SEQUENCE</scope>
</reference>
<feature type="signal peptide" evidence="3">
    <location>
        <begin position="1"/>
        <end position="18"/>
    </location>
</feature>
<evidence type="ECO:0000313" key="4">
    <source>
        <dbReference type="EMBL" id="SSX21548.1"/>
    </source>
</evidence>
<dbReference type="PANTHER" id="PTHR13234">
    <property type="entry name" value="GAMMA-INTERFERON INDUCIBLE LYSOSOMAL THIOL REDUCTASE GILT"/>
    <property type="match status" value="1"/>
</dbReference>
<gene>
    <name evidence="4" type="primary">CSON004808</name>
</gene>
<dbReference type="GO" id="GO:0016671">
    <property type="term" value="F:oxidoreductase activity, acting on a sulfur group of donors, disulfide as acceptor"/>
    <property type="evidence" value="ECO:0007669"/>
    <property type="project" value="InterPro"/>
</dbReference>